<feature type="region of interest" description="Disordered" evidence="1">
    <location>
        <begin position="1"/>
        <end position="39"/>
    </location>
</feature>
<reference evidence="2 3" key="1">
    <citation type="submission" date="2018-02" db="EMBL/GenBank/DDBJ databases">
        <title>Comparative genomes isolates from brazilian mangrove.</title>
        <authorList>
            <person name="Araujo J.E."/>
            <person name="Taketani R.G."/>
            <person name="Silva M.C.P."/>
            <person name="Loureco M.V."/>
            <person name="Andreote F.D."/>
        </authorList>
    </citation>
    <scope>NUCLEOTIDE SEQUENCE [LARGE SCALE GENOMIC DNA]</scope>
    <source>
        <strain evidence="2 3">NAP PRIS-MGV</strain>
    </source>
</reference>
<dbReference type="AlphaFoldDB" id="A0A2S8F6F1"/>
<name>A0A2S8F6F1_9BACT</name>
<proteinExistence type="predicted"/>
<gene>
    <name evidence="2" type="ORF">C5Y98_26835</name>
</gene>
<sequence>MHSLGNNVDVNHGSYTGPRGGQAAGGSVTGPGGNTYYRGGAEGPNGGAIGARGVQGADGGGAAQVAGRGPGGDRFAGSGVRGPNGGAAGRGAVVGPNGAAAGRAARGPNGGFAAGGAAVGPRGAAAGFVRVSPTGRYHSAVAVRSNFNNWGMYHGGWYTNHPGAWFCAGWAAGTAWQWATWNSVGAWMAYYPTTPIYYDYGNNVTYVDNSVYVNGQDVGTSQQYYDQASQLATEGAEANAPSDGDWMPLGVFALTKTDETKSNVTIQLAINKDGIIRGNYTDNQSGDTQVVQGSVDKKTQRVAFTVGDNKNDVVETGLYNLTKDEAPVLIHFGADKTEQWLLVRLKDQKSSSDDSSASS</sequence>
<evidence type="ECO:0008006" key="4">
    <source>
        <dbReference type="Google" id="ProtNLM"/>
    </source>
</evidence>
<accession>A0A2S8F6F1</accession>
<dbReference type="Proteomes" id="UP000239388">
    <property type="component" value="Unassembled WGS sequence"/>
</dbReference>
<feature type="compositionally biased region" description="Gly residues" evidence="1">
    <location>
        <begin position="18"/>
        <end position="33"/>
    </location>
</feature>
<comment type="caution">
    <text evidence="2">The sequence shown here is derived from an EMBL/GenBank/DDBJ whole genome shotgun (WGS) entry which is preliminary data.</text>
</comment>
<evidence type="ECO:0000313" key="2">
    <source>
        <dbReference type="EMBL" id="PQO27718.1"/>
    </source>
</evidence>
<evidence type="ECO:0000256" key="1">
    <source>
        <dbReference type="SAM" id="MobiDB-lite"/>
    </source>
</evidence>
<evidence type="ECO:0000313" key="3">
    <source>
        <dbReference type="Proteomes" id="UP000239388"/>
    </source>
</evidence>
<feature type="region of interest" description="Disordered" evidence="1">
    <location>
        <begin position="55"/>
        <end position="83"/>
    </location>
</feature>
<dbReference type="EMBL" id="PUIB01000027">
    <property type="protein sequence ID" value="PQO27718.1"/>
    <property type="molecule type" value="Genomic_DNA"/>
</dbReference>
<organism evidence="2 3">
    <name type="scientific">Blastopirellula marina</name>
    <dbReference type="NCBI Taxonomy" id="124"/>
    <lineage>
        <taxon>Bacteria</taxon>
        <taxon>Pseudomonadati</taxon>
        <taxon>Planctomycetota</taxon>
        <taxon>Planctomycetia</taxon>
        <taxon>Pirellulales</taxon>
        <taxon>Pirellulaceae</taxon>
        <taxon>Blastopirellula</taxon>
    </lineage>
</organism>
<protein>
    <recommendedName>
        <fullName evidence="4">Protocadherin</fullName>
    </recommendedName>
</protein>
<feature type="compositionally biased region" description="Gly residues" evidence="1">
    <location>
        <begin position="56"/>
        <end position="83"/>
    </location>
</feature>